<dbReference type="PRINTS" id="PR01210">
    <property type="entry name" value="GGTRANSPTASE"/>
</dbReference>
<dbReference type="Pfam" id="PF01019">
    <property type="entry name" value="G_glu_transpept"/>
    <property type="match status" value="2"/>
</dbReference>
<dbReference type="SUPFAM" id="SSF56235">
    <property type="entry name" value="N-terminal nucleophile aminohydrolases (Ntn hydrolases)"/>
    <property type="match status" value="1"/>
</dbReference>
<dbReference type="OrthoDB" id="9781342at2"/>
<dbReference type="InterPro" id="IPR051792">
    <property type="entry name" value="GGT_bact"/>
</dbReference>
<evidence type="ECO:0000313" key="5">
    <source>
        <dbReference type="EMBL" id="CZF80004.1"/>
    </source>
</evidence>
<dbReference type="Gene3D" id="3.60.20.40">
    <property type="match status" value="1"/>
</dbReference>
<dbReference type="PANTHER" id="PTHR43199">
    <property type="entry name" value="GLUTATHIONE HYDROLASE"/>
    <property type="match status" value="1"/>
</dbReference>
<keyword evidence="6" id="KW-1185">Reference proteome</keyword>
<gene>
    <name evidence="5" type="primary">acyI</name>
    <name evidence="5" type="ORF">GMA8713_01217</name>
</gene>
<dbReference type="GO" id="GO:0016740">
    <property type="term" value="F:transferase activity"/>
    <property type="evidence" value="ECO:0007669"/>
    <property type="project" value="UniProtKB-KW"/>
</dbReference>
<dbReference type="GO" id="GO:0016787">
    <property type="term" value="F:hydrolase activity"/>
    <property type="evidence" value="ECO:0007669"/>
    <property type="project" value="UniProtKB-KW"/>
</dbReference>
<dbReference type="AlphaFoldDB" id="A0A128F0S1"/>
<comment type="similarity">
    <text evidence="1">Belongs to the gamma-glutamyltransferase family.</text>
</comment>
<dbReference type="InterPro" id="IPR043137">
    <property type="entry name" value="GGT_ssub_C"/>
</dbReference>
<dbReference type="PANTHER" id="PTHR43199:SF1">
    <property type="entry name" value="GLUTATHIONE HYDROLASE PROENZYME"/>
    <property type="match status" value="1"/>
</dbReference>
<dbReference type="RefSeq" id="WP_062706841.1">
    <property type="nucleotide sequence ID" value="NZ_CAWRCI010000008.1"/>
</dbReference>
<evidence type="ECO:0000256" key="1">
    <source>
        <dbReference type="ARBA" id="ARBA00009381"/>
    </source>
</evidence>
<keyword evidence="2" id="KW-0808">Transferase</keyword>
<protein>
    <submittedName>
        <fullName evidence="5">Acylase ACY 1</fullName>
    </submittedName>
</protein>
<name>A0A128F0S1_9GAMM</name>
<dbReference type="EMBL" id="FIZY01000008">
    <property type="protein sequence ID" value="CZF80004.1"/>
    <property type="molecule type" value="Genomic_DNA"/>
</dbReference>
<dbReference type="Proteomes" id="UP000073601">
    <property type="component" value="Unassembled WGS sequence"/>
</dbReference>
<evidence type="ECO:0000256" key="2">
    <source>
        <dbReference type="ARBA" id="ARBA00022679"/>
    </source>
</evidence>
<keyword evidence="4" id="KW-0865">Zymogen</keyword>
<organism evidence="5 6">
    <name type="scientific">Grimontia marina</name>
    <dbReference type="NCBI Taxonomy" id="646534"/>
    <lineage>
        <taxon>Bacteria</taxon>
        <taxon>Pseudomonadati</taxon>
        <taxon>Pseudomonadota</taxon>
        <taxon>Gammaproteobacteria</taxon>
        <taxon>Vibrionales</taxon>
        <taxon>Vibrionaceae</taxon>
        <taxon>Grimontia</taxon>
    </lineage>
</organism>
<sequence>MSLSQSSSWNIKKKVVRTHRGVVTSQSRIASEIGAEVLRKGGNAVDAAIATSFALGVAEPWMSGIGGGGFMVIRLAKTDEVKVINFGMKSPKNLNVEDYPLVEGSATDLFPWTRVHEDRNVTGALAVAIPGQVAGMGLAAEHFSSLPWKALIEPSIDLAKKGLVVDWYAQLVISSVAKDLVPFKASAETFLDSGLFPKSSAWTSHSSNVCDQSRLAKTLETIAEEGHQSFYRGELARTMVNELAKAGGRHSLEDFESYTATLQTADKYSYRDHTIFGTPSMTAGPTLKRTFSLMENWQPEGNSPDSKAYKVYDTAIRLANEERYRFMGDERKEVAPSCTTHFNVVDSEGNCVSVTQTLFSIFGSKLMLGDSGILMNNGIMWFDPEPNKPNSLAADKKCLANMCPTILKRNDGLCFALGASGGRKIMPAEAQLSSFILDYKMDIEKAMCMPRIDTSLSELTIVDDTMDENLIEDLRGTIQQVKLAPRTIYPFNFACPSIISSQVVGGQLENAGITEVMSAWSDAIKE</sequence>
<proteinExistence type="inferred from homology"/>
<dbReference type="InterPro" id="IPR029055">
    <property type="entry name" value="Ntn_hydrolases_N"/>
</dbReference>
<reference evidence="6" key="1">
    <citation type="submission" date="2016-02" db="EMBL/GenBank/DDBJ databases">
        <authorList>
            <person name="Rodrigo-Torres Lidia"/>
            <person name="Arahal R.David."/>
        </authorList>
    </citation>
    <scope>NUCLEOTIDE SEQUENCE [LARGE SCALE GENOMIC DNA]</scope>
    <source>
        <strain evidence="6">CECT 8713</strain>
    </source>
</reference>
<accession>A0A128F0S1</accession>
<evidence type="ECO:0000256" key="3">
    <source>
        <dbReference type="ARBA" id="ARBA00022801"/>
    </source>
</evidence>
<keyword evidence="3" id="KW-0378">Hydrolase</keyword>
<evidence type="ECO:0000256" key="4">
    <source>
        <dbReference type="ARBA" id="ARBA00023145"/>
    </source>
</evidence>
<evidence type="ECO:0000313" key="6">
    <source>
        <dbReference type="Proteomes" id="UP000073601"/>
    </source>
</evidence>